<dbReference type="EMBL" id="VEPZ02000561">
    <property type="protein sequence ID" value="KAE8722457.1"/>
    <property type="molecule type" value="Genomic_DNA"/>
</dbReference>
<dbReference type="GO" id="GO:0003676">
    <property type="term" value="F:nucleic acid binding"/>
    <property type="evidence" value="ECO:0007669"/>
    <property type="project" value="InterPro"/>
</dbReference>
<dbReference type="Gene3D" id="3.30.420.10">
    <property type="entry name" value="Ribonuclease H-like superfamily/Ribonuclease H"/>
    <property type="match status" value="1"/>
</dbReference>
<dbReference type="GO" id="GO:0004523">
    <property type="term" value="F:RNA-DNA hybrid ribonuclease activity"/>
    <property type="evidence" value="ECO:0007669"/>
    <property type="project" value="InterPro"/>
</dbReference>
<evidence type="ECO:0000259" key="2">
    <source>
        <dbReference type="Pfam" id="PF13456"/>
    </source>
</evidence>
<name>A0A6A3C2A3_HIBSY</name>
<evidence type="ECO:0000313" key="4">
    <source>
        <dbReference type="Proteomes" id="UP000436088"/>
    </source>
</evidence>
<dbReference type="AlphaFoldDB" id="A0A6A3C2A3"/>
<evidence type="ECO:0000256" key="1">
    <source>
        <dbReference type="SAM" id="Phobius"/>
    </source>
</evidence>
<keyword evidence="4" id="KW-1185">Reference proteome</keyword>
<evidence type="ECO:0000313" key="3">
    <source>
        <dbReference type="EMBL" id="KAE8722457.1"/>
    </source>
</evidence>
<dbReference type="PANTHER" id="PTHR47723:SF19">
    <property type="entry name" value="POLYNUCLEOTIDYL TRANSFERASE, RIBONUCLEASE H-LIKE SUPERFAMILY PROTEIN"/>
    <property type="match status" value="1"/>
</dbReference>
<dbReference type="SUPFAM" id="SSF53098">
    <property type="entry name" value="Ribonuclease H-like"/>
    <property type="match status" value="1"/>
</dbReference>
<proteinExistence type="predicted"/>
<organism evidence="3 4">
    <name type="scientific">Hibiscus syriacus</name>
    <name type="common">Rose of Sharon</name>
    <dbReference type="NCBI Taxonomy" id="106335"/>
    <lineage>
        <taxon>Eukaryota</taxon>
        <taxon>Viridiplantae</taxon>
        <taxon>Streptophyta</taxon>
        <taxon>Embryophyta</taxon>
        <taxon>Tracheophyta</taxon>
        <taxon>Spermatophyta</taxon>
        <taxon>Magnoliopsida</taxon>
        <taxon>eudicotyledons</taxon>
        <taxon>Gunneridae</taxon>
        <taxon>Pentapetalae</taxon>
        <taxon>rosids</taxon>
        <taxon>malvids</taxon>
        <taxon>Malvales</taxon>
        <taxon>Malvaceae</taxon>
        <taxon>Malvoideae</taxon>
        <taxon>Hibiscus</taxon>
    </lineage>
</organism>
<keyword evidence="1" id="KW-1133">Transmembrane helix</keyword>
<sequence>MTKGGGWGKSSLVNWDFIAQPKIHGGLGLRKLANRNLAFLFKICYGLTLIVTGLIFLDTNIKYRRSVLPRSIHEAIQRIRDIPPPALVPSVDGCVWDSDKLGIFSVKSAYTQLSIHHWSPKDKKWTLIWKIQTLNTDGAVNPQLSISSVGGGGLFVTTMEIGLVSPSVLHSELWDIFYGLVLAWSYGYRRVQCQTDSSEAYSLLTAPNLLSSTLPLVRMICQLLSGAWSLDFKLIKRESNMIADHLAKAARNTDGLTRVFSCTFT</sequence>
<comment type="caution">
    <text evidence="3">The sequence shown here is derived from an EMBL/GenBank/DDBJ whole genome shotgun (WGS) entry which is preliminary data.</text>
</comment>
<keyword evidence="1" id="KW-0812">Transmembrane</keyword>
<dbReference type="Pfam" id="PF13456">
    <property type="entry name" value="RVT_3"/>
    <property type="match status" value="1"/>
</dbReference>
<dbReference type="InterPro" id="IPR012337">
    <property type="entry name" value="RNaseH-like_sf"/>
</dbReference>
<dbReference type="InterPro" id="IPR036397">
    <property type="entry name" value="RNaseH_sf"/>
</dbReference>
<dbReference type="CDD" id="cd06222">
    <property type="entry name" value="RNase_H_like"/>
    <property type="match status" value="1"/>
</dbReference>
<dbReference type="InterPro" id="IPR002156">
    <property type="entry name" value="RNaseH_domain"/>
</dbReference>
<dbReference type="InterPro" id="IPR053151">
    <property type="entry name" value="RNase_H-like"/>
</dbReference>
<gene>
    <name evidence="3" type="ORF">F3Y22_tig00013960pilonHSYRG00088</name>
</gene>
<reference evidence="3" key="1">
    <citation type="submission" date="2019-09" db="EMBL/GenBank/DDBJ databases">
        <title>Draft genome information of white flower Hibiscus syriacus.</title>
        <authorList>
            <person name="Kim Y.-M."/>
        </authorList>
    </citation>
    <scope>NUCLEOTIDE SEQUENCE [LARGE SCALE GENOMIC DNA]</scope>
    <source>
        <strain evidence="3">YM2019G1</strain>
    </source>
</reference>
<feature type="transmembrane region" description="Helical" evidence="1">
    <location>
        <begin position="37"/>
        <end position="57"/>
    </location>
</feature>
<keyword evidence="1" id="KW-0472">Membrane</keyword>
<protein>
    <recommendedName>
        <fullName evidence="2">RNase H type-1 domain-containing protein</fullName>
    </recommendedName>
</protein>
<feature type="domain" description="RNase H type-1" evidence="2">
    <location>
        <begin position="164"/>
        <end position="250"/>
    </location>
</feature>
<dbReference type="PANTHER" id="PTHR47723">
    <property type="entry name" value="OS05G0353850 PROTEIN"/>
    <property type="match status" value="1"/>
</dbReference>
<dbReference type="InterPro" id="IPR044730">
    <property type="entry name" value="RNase_H-like_dom_plant"/>
</dbReference>
<dbReference type="Proteomes" id="UP000436088">
    <property type="component" value="Unassembled WGS sequence"/>
</dbReference>
<accession>A0A6A3C2A3</accession>